<keyword evidence="1" id="KW-1133">Transmembrane helix</keyword>
<protein>
    <submittedName>
        <fullName evidence="2">Uncharacterized protein</fullName>
    </submittedName>
</protein>
<proteinExistence type="predicted"/>
<reference evidence="2 3" key="1">
    <citation type="submission" date="2018-10" db="EMBL/GenBank/DDBJ databases">
        <title>Robbsia sp. DHC34, isolated from soil.</title>
        <authorList>
            <person name="Gao Z.-H."/>
            <person name="Qiu L.-H."/>
        </authorList>
    </citation>
    <scope>NUCLEOTIDE SEQUENCE [LARGE SCALE GENOMIC DNA]</scope>
    <source>
        <strain evidence="2 3">DHC34</strain>
    </source>
</reference>
<dbReference type="AlphaFoldDB" id="A0A494XA70"/>
<comment type="caution">
    <text evidence="2">The sequence shown here is derived from an EMBL/GenBank/DDBJ whole genome shotgun (WGS) entry which is preliminary data.</text>
</comment>
<name>A0A494XA70_9BURK</name>
<gene>
    <name evidence="2" type="ORF">D7S86_23830</name>
</gene>
<dbReference type="EMBL" id="RBZU01000014">
    <property type="protein sequence ID" value="RKP46541.1"/>
    <property type="molecule type" value="Genomic_DNA"/>
</dbReference>
<evidence type="ECO:0000313" key="2">
    <source>
        <dbReference type="EMBL" id="RKP46541.1"/>
    </source>
</evidence>
<keyword evidence="1" id="KW-0472">Membrane</keyword>
<keyword evidence="3" id="KW-1185">Reference proteome</keyword>
<accession>A0A494XA70</accession>
<keyword evidence="1" id="KW-0812">Transmembrane</keyword>
<sequence length="109" mass="10678">MGFAAASIAIAASTVVWTIRTGEAMSAKGPEGIVTAAFIGACKGALGGALCGLAGSLARFSTWDAQERDRVEIGVLHALAAVTGAQVGAVFGSIAGPIAAGIAYAFPRA</sequence>
<feature type="transmembrane region" description="Helical" evidence="1">
    <location>
        <begin position="34"/>
        <end position="58"/>
    </location>
</feature>
<dbReference type="Proteomes" id="UP000270342">
    <property type="component" value="Unassembled WGS sequence"/>
</dbReference>
<evidence type="ECO:0000256" key="1">
    <source>
        <dbReference type="SAM" id="Phobius"/>
    </source>
</evidence>
<organism evidence="2 3">
    <name type="scientific">Pararobbsia silviterrae</name>
    <dbReference type="NCBI Taxonomy" id="1792498"/>
    <lineage>
        <taxon>Bacteria</taxon>
        <taxon>Pseudomonadati</taxon>
        <taxon>Pseudomonadota</taxon>
        <taxon>Betaproteobacteria</taxon>
        <taxon>Burkholderiales</taxon>
        <taxon>Burkholderiaceae</taxon>
        <taxon>Pararobbsia</taxon>
    </lineage>
</organism>
<evidence type="ECO:0000313" key="3">
    <source>
        <dbReference type="Proteomes" id="UP000270342"/>
    </source>
</evidence>
<feature type="transmembrane region" description="Helical" evidence="1">
    <location>
        <begin position="79"/>
        <end position="106"/>
    </location>
</feature>